<dbReference type="InterPro" id="IPR036259">
    <property type="entry name" value="MFS_trans_sf"/>
</dbReference>
<feature type="transmembrane region" description="Helical" evidence="6">
    <location>
        <begin position="277"/>
        <end position="298"/>
    </location>
</feature>
<evidence type="ECO:0000259" key="7">
    <source>
        <dbReference type="PROSITE" id="PS50850"/>
    </source>
</evidence>
<feature type="transmembrane region" description="Helical" evidence="6">
    <location>
        <begin position="127"/>
        <end position="148"/>
    </location>
</feature>
<dbReference type="InterPro" id="IPR050327">
    <property type="entry name" value="Proton-linked_MCT"/>
</dbReference>
<feature type="transmembrane region" description="Helical" evidence="6">
    <location>
        <begin position="93"/>
        <end position="115"/>
    </location>
</feature>
<sequence length="422" mass="43023">MACAVVINQLAYGSVYAWSVFAIELSRPDGAYRLSRTTASLPFSAAIGMIFLGAFAAGRLVEGRGPRAVAVTAALLYCGGCAASGVGSTAATFWIVVCGYGLVGGFGLGMGYVVPTMLLQKWFPGRRALAAGIATGGFGLGAALAVPLTRVLIAHDPAHPARAFGPLALVFLLTTLAGAVCFVDPPTPAAASHGAARRPGAPHLRPAEAVRRAHWYLLTSILFCNTLAGICLLSAMTDIGRTQAGLTLGQAAAVTSGMAVCNAAGRPLWGWVADRNGPLPAMTLTLALQGAGLLAISGTTSRPVLLALAAVVCACFGGGFAVMPAATSTCFGLTHAAAIYGLILVGWSLAGLAGPPLFASLAQPDTYEPALNCIGALTLGTAVLPLITHALRAPTQPDPRHAARRPPAAARNAPRHARRSYR</sequence>
<keyword evidence="9" id="KW-1185">Reference proteome</keyword>
<dbReference type="InterPro" id="IPR011701">
    <property type="entry name" value="MFS"/>
</dbReference>
<comment type="caution">
    <text evidence="8">The sequence shown here is derived from an EMBL/GenBank/DDBJ whole genome shotgun (WGS) entry which is preliminary data.</text>
</comment>
<keyword evidence="3 6" id="KW-1133">Transmembrane helix</keyword>
<feature type="transmembrane region" description="Helical" evidence="6">
    <location>
        <begin position="369"/>
        <end position="391"/>
    </location>
</feature>
<accession>A0ABR7SVB2</accession>
<dbReference type="Pfam" id="PF07690">
    <property type="entry name" value="MFS_1"/>
    <property type="match status" value="1"/>
</dbReference>
<protein>
    <submittedName>
        <fullName evidence="8">OFA family MFS transporter</fullName>
    </submittedName>
</protein>
<feature type="region of interest" description="Disordered" evidence="5">
    <location>
        <begin position="394"/>
        <end position="422"/>
    </location>
</feature>
<evidence type="ECO:0000256" key="5">
    <source>
        <dbReference type="SAM" id="MobiDB-lite"/>
    </source>
</evidence>
<dbReference type="CDD" id="cd17353">
    <property type="entry name" value="MFS_OFA_like"/>
    <property type="match status" value="1"/>
</dbReference>
<dbReference type="EMBL" id="JACTVJ010000042">
    <property type="protein sequence ID" value="MBC9719449.1"/>
    <property type="molecule type" value="Genomic_DNA"/>
</dbReference>
<feature type="transmembrane region" description="Helical" evidence="6">
    <location>
        <begin position="304"/>
        <end position="323"/>
    </location>
</feature>
<evidence type="ECO:0000256" key="6">
    <source>
        <dbReference type="SAM" id="Phobius"/>
    </source>
</evidence>
<dbReference type="SUPFAM" id="SSF103473">
    <property type="entry name" value="MFS general substrate transporter"/>
    <property type="match status" value="1"/>
</dbReference>
<dbReference type="Proteomes" id="UP000642284">
    <property type="component" value="Unassembled WGS sequence"/>
</dbReference>
<evidence type="ECO:0000256" key="2">
    <source>
        <dbReference type="ARBA" id="ARBA00022692"/>
    </source>
</evidence>
<feature type="compositionally biased region" description="Basic residues" evidence="5">
    <location>
        <begin position="413"/>
        <end position="422"/>
    </location>
</feature>
<dbReference type="PANTHER" id="PTHR11360">
    <property type="entry name" value="MONOCARBOXYLATE TRANSPORTER"/>
    <property type="match status" value="1"/>
</dbReference>
<dbReference type="RefSeq" id="WP_187819853.1">
    <property type="nucleotide sequence ID" value="NZ_JACTVJ010000042.1"/>
</dbReference>
<feature type="domain" description="Major facilitator superfamily (MFS) profile" evidence="7">
    <location>
        <begin position="1"/>
        <end position="397"/>
    </location>
</feature>
<evidence type="ECO:0000313" key="8">
    <source>
        <dbReference type="EMBL" id="MBC9719449.1"/>
    </source>
</evidence>
<proteinExistence type="predicted"/>
<feature type="transmembrane region" description="Helical" evidence="6">
    <location>
        <begin position="163"/>
        <end position="183"/>
    </location>
</feature>
<dbReference type="Gene3D" id="1.20.1250.20">
    <property type="entry name" value="MFS general substrate transporter like domains"/>
    <property type="match status" value="2"/>
</dbReference>
<feature type="transmembrane region" description="Helical" evidence="6">
    <location>
        <begin position="68"/>
        <end position="87"/>
    </location>
</feature>
<feature type="transmembrane region" description="Helical" evidence="6">
    <location>
        <begin position="330"/>
        <end position="349"/>
    </location>
</feature>
<keyword evidence="2 6" id="KW-0812">Transmembrane</keyword>
<feature type="transmembrane region" description="Helical" evidence="6">
    <location>
        <begin position="215"/>
        <end position="236"/>
    </location>
</feature>
<evidence type="ECO:0000256" key="4">
    <source>
        <dbReference type="ARBA" id="ARBA00023136"/>
    </source>
</evidence>
<evidence type="ECO:0000256" key="3">
    <source>
        <dbReference type="ARBA" id="ARBA00022989"/>
    </source>
</evidence>
<feature type="transmembrane region" description="Helical" evidence="6">
    <location>
        <begin position="41"/>
        <end position="61"/>
    </location>
</feature>
<keyword evidence="4 6" id="KW-0472">Membrane</keyword>
<comment type="subcellular location">
    <subcellularLocation>
        <location evidence="1">Cell membrane</location>
        <topology evidence="1">Multi-pass membrane protein</topology>
    </subcellularLocation>
</comment>
<dbReference type="InterPro" id="IPR020846">
    <property type="entry name" value="MFS_dom"/>
</dbReference>
<evidence type="ECO:0000313" key="9">
    <source>
        <dbReference type="Proteomes" id="UP000642284"/>
    </source>
</evidence>
<dbReference type="PROSITE" id="PS50850">
    <property type="entry name" value="MFS"/>
    <property type="match status" value="1"/>
</dbReference>
<name>A0ABR7SVB2_9ACTN</name>
<evidence type="ECO:0000256" key="1">
    <source>
        <dbReference type="ARBA" id="ARBA00004651"/>
    </source>
</evidence>
<organism evidence="8 9">
    <name type="scientific">Streptomyces polyasparticus</name>
    <dbReference type="NCBI Taxonomy" id="2767826"/>
    <lineage>
        <taxon>Bacteria</taxon>
        <taxon>Bacillati</taxon>
        <taxon>Actinomycetota</taxon>
        <taxon>Actinomycetes</taxon>
        <taxon>Kitasatosporales</taxon>
        <taxon>Streptomycetaceae</taxon>
        <taxon>Streptomyces</taxon>
    </lineage>
</organism>
<reference evidence="8 9" key="1">
    <citation type="submission" date="2020-08" db="EMBL/GenBank/DDBJ databases">
        <title>Genemic of Streptomyces polyaspartic.</title>
        <authorList>
            <person name="Liu W."/>
        </authorList>
    </citation>
    <scope>NUCLEOTIDE SEQUENCE [LARGE SCALE GENOMIC DNA]</scope>
    <source>
        <strain evidence="8 9">TRM66268-LWL</strain>
    </source>
</reference>
<gene>
    <name evidence="8" type="ORF">H9Y04_43780</name>
</gene>